<name>A0A6A5U3E5_9PLEO</name>
<dbReference type="EMBL" id="ML976985">
    <property type="protein sequence ID" value="KAF1959441.1"/>
    <property type="molecule type" value="Genomic_DNA"/>
</dbReference>
<proteinExistence type="predicted"/>
<evidence type="ECO:0000313" key="2">
    <source>
        <dbReference type="Proteomes" id="UP000800035"/>
    </source>
</evidence>
<sequence>MIRLKRGAVPGMEWLVMDGGRVAEWAEWAEAERAGTGGRYPWDAGETGGCAPIRRPGRGRAVMHASHHERGDDWLRRAGHAWRWLPVVQHTSGANNQAKESARRPARHWQYSSALPSCLPVPTCCPSPVKLPRFHAFRPSPSRLAPGGELSSIWSGAASRSHSLARQRRLSIPSLDYSQ</sequence>
<organism evidence="1 2">
    <name type="scientific">Byssothecium circinans</name>
    <dbReference type="NCBI Taxonomy" id="147558"/>
    <lineage>
        <taxon>Eukaryota</taxon>
        <taxon>Fungi</taxon>
        <taxon>Dikarya</taxon>
        <taxon>Ascomycota</taxon>
        <taxon>Pezizomycotina</taxon>
        <taxon>Dothideomycetes</taxon>
        <taxon>Pleosporomycetidae</taxon>
        <taxon>Pleosporales</taxon>
        <taxon>Massarineae</taxon>
        <taxon>Massarinaceae</taxon>
        <taxon>Byssothecium</taxon>
    </lineage>
</organism>
<accession>A0A6A5U3E5</accession>
<gene>
    <name evidence="1" type="ORF">CC80DRAFT_585978</name>
</gene>
<evidence type="ECO:0000313" key="1">
    <source>
        <dbReference type="EMBL" id="KAF1959441.1"/>
    </source>
</evidence>
<dbReference type="AlphaFoldDB" id="A0A6A5U3E5"/>
<dbReference type="Proteomes" id="UP000800035">
    <property type="component" value="Unassembled WGS sequence"/>
</dbReference>
<keyword evidence="2" id="KW-1185">Reference proteome</keyword>
<reference evidence="1" key="1">
    <citation type="journal article" date="2020" name="Stud. Mycol.">
        <title>101 Dothideomycetes genomes: a test case for predicting lifestyles and emergence of pathogens.</title>
        <authorList>
            <person name="Haridas S."/>
            <person name="Albert R."/>
            <person name="Binder M."/>
            <person name="Bloem J."/>
            <person name="Labutti K."/>
            <person name="Salamov A."/>
            <person name="Andreopoulos B."/>
            <person name="Baker S."/>
            <person name="Barry K."/>
            <person name="Bills G."/>
            <person name="Bluhm B."/>
            <person name="Cannon C."/>
            <person name="Castanera R."/>
            <person name="Culley D."/>
            <person name="Daum C."/>
            <person name="Ezra D."/>
            <person name="Gonzalez J."/>
            <person name="Henrissat B."/>
            <person name="Kuo A."/>
            <person name="Liang C."/>
            <person name="Lipzen A."/>
            <person name="Lutzoni F."/>
            <person name="Magnuson J."/>
            <person name="Mondo S."/>
            <person name="Nolan M."/>
            <person name="Ohm R."/>
            <person name="Pangilinan J."/>
            <person name="Park H.-J."/>
            <person name="Ramirez L."/>
            <person name="Alfaro M."/>
            <person name="Sun H."/>
            <person name="Tritt A."/>
            <person name="Yoshinaga Y."/>
            <person name="Zwiers L.-H."/>
            <person name="Turgeon B."/>
            <person name="Goodwin S."/>
            <person name="Spatafora J."/>
            <person name="Crous P."/>
            <person name="Grigoriev I."/>
        </authorList>
    </citation>
    <scope>NUCLEOTIDE SEQUENCE</scope>
    <source>
        <strain evidence="1">CBS 675.92</strain>
    </source>
</reference>
<protein>
    <submittedName>
        <fullName evidence="1">Uncharacterized protein</fullName>
    </submittedName>
</protein>